<keyword evidence="12" id="KW-1185">Reference proteome</keyword>
<evidence type="ECO:0000256" key="3">
    <source>
        <dbReference type="ARBA" id="ARBA00022692"/>
    </source>
</evidence>
<feature type="transmembrane region" description="Helical" evidence="9">
    <location>
        <begin position="30"/>
        <end position="54"/>
    </location>
</feature>
<evidence type="ECO:0000256" key="5">
    <source>
        <dbReference type="ARBA" id="ARBA00023040"/>
    </source>
</evidence>
<dbReference type="AlphaFoldDB" id="A0A9D4KGU4"/>
<dbReference type="Gene3D" id="1.20.1070.10">
    <property type="entry name" value="Rhodopsin 7-helix transmembrane proteins"/>
    <property type="match status" value="1"/>
</dbReference>
<keyword evidence="6 9" id="KW-0472">Membrane</keyword>
<dbReference type="InterPro" id="IPR017452">
    <property type="entry name" value="GPCR_Rhodpsn_7TM"/>
</dbReference>
<protein>
    <recommendedName>
        <fullName evidence="10">G-protein coupled receptors family 1 profile domain-containing protein</fullName>
    </recommendedName>
</protein>
<organism evidence="11 12">
    <name type="scientific">Dreissena polymorpha</name>
    <name type="common">Zebra mussel</name>
    <name type="synonym">Mytilus polymorpha</name>
    <dbReference type="NCBI Taxonomy" id="45954"/>
    <lineage>
        <taxon>Eukaryota</taxon>
        <taxon>Metazoa</taxon>
        <taxon>Spiralia</taxon>
        <taxon>Lophotrochozoa</taxon>
        <taxon>Mollusca</taxon>
        <taxon>Bivalvia</taxon>
        <taxon>Autobranchia</taxon>
        <taxon>Heteroconchia</taxon>
        <taxon>Euheterodonta</taxon>
        <taxon>Imparidentia</taxon>
        <taxon>Neoheterodontei</taxon>
        <taxon>Myida</taxon>
        <taxon>Dreissenoidea</taxon>
        <taxon>Dreissenidae</taxon>
        <taxon>Dreissena</taxon>
    </lineage>
</organism>
<feature type="transmembrane region" description="Helical" evidence="9">
    <location>
        <begin position="66"/>
        <end position="90"/>
    </location>
</feature>
<feature type="transmembrane region" description="Helical" evidence="9">
    <location>
        <begin position="187"/>
        <end position="209"/>
    </location>
</feature>
<evidence type="ECO:0000256" key="8">
    <source>
        <dbReference type="ARBA" id="ARBA00023224"/>
    </source>
</evidence>
<keyword evidence="7" id="KW-0675">Receptor</keyword>
<evidence type="ECO:0000313" key="11">
    <source>
        <dbReference type="EMBL" id="KAH3839647.1"/>
    </source>
</evidence>
<keyword evidence="2" id="KW-1003">Cell membrane</keyword>
<feature type="transmembrane region" description="Helical" evidence="9">
    <location>
        <begin position="248"/>
        <end position="268"/>
    </location>
</feature>
<keyword evidence="3 9" id="KW-0812">Transmembrane</keyword>
<dbReference type="GO" id="GO:0005886">
    <property type="term" value="C:plasma membrane"/>
    <property type="evidence" value="ECO:0007669"/>
    <property type="project" value="UniProtKB-SubCell"/>
</dbReference>
<evidence type="ECO:0000256" key="1">
    <source>
        <dbReference type="ARBA" id="ARBA00004651"/>
    </source>
</evidence>
<dbReference type="EMBL" id="JAIWYP010000004">
    <property type="protein sequence ID" value="KAH3839647.1"/>
    <property type="molecule type" value="Genomic_DNA"/>
</dbReference>
<keyword evidence="4 9" id="KW-1133">Transmembrane helix</keyword>
<evidence type="ECO:0000313" key="12">
    <source>
        <dbReference type="Proteomes" id="UP000828390"/>
    </source>
</evidence>
<feature type="transmembrane region" description="Helical" evidence="9">
    <location>
        <begin position="102"/>
        <end position="123"/>
    </location>
</feature>
<dbReference type="GO" id="GO:0004930">
    <property type="term" value="F:G protein-coupled receptor activity"/>
    <property type="evidence" value="ECO:0007669"/>
    <property type="project" value="UniProtKB-KW"/>
</dbReference>
<comment type="caution">
    <text evidence="11">The sequence shown here is derived from an EMBL/GenBank/DDBJ whole genome shotgun (WGS) entry which is preliminary data.</text>
</comment>
<evidence type="ECO:0000256" key="2">
    <source>
        <dbReference type="ARBA" id="ARBA00022475"/>
    </source>
</evidence>
<keyword evidence="8" id="KW-0807">Transducer</keyword>
<dbReference type="SUPFAM" id="SSF81321">
    <property type="entry name" value="Family A G protein-coupled receptor-like"/>
    <property type="match status" value="1"/>
</dbReference>
<evidence type="ECO:0000256" key="4">
    <source>
        <dbReference type="ARBA" id="ARBA00022989"/>
    </source>
</evidence>
<evidence type="ECO:0000259" key="10">
    <source>
        <dbReference type="PROSITE" id="PS50262"/>
    </source>
</evidence>
<evidence type="ECO:0000256" key="6">
    <source>
        <dbReference type="ARBA" id="ARBA00023136"/>
    </source>
</evidence>
<comment type="subcellular location">
    <subcellularLocation>
        <location evidence="1">Cell membrane</location>
        <topology evidence="1">Multi-pass membrane protein</topology>
    </subcellularLocation>
</comment>
<feature type="domain" description="G-protein coupled receptors family 1 profile" evidence="10">
    <location>
        <begin position="46"/>
        <end position="304"/>
    </location>
</feature>
<feature type="transmembrane region" description="Helical" evidence="9">
    <location>
        <begin position="283"/>
        <end position="305"/>
    </location>
</feature>
<feature type="transmembrane region" description="Helical" evidence="9">
    <location>
        <begin position="144"/>
        <end position="167"/>
    </location>
</feature>
<dbReference type="Proteomes" id="UP000828390">
    <property type="component" value="Unassembled WGS sequence"/>
</dbReference>
<name>A0A9D4KGU4_DREPO</name>
<evidence type="ECO:0000256" key="9">
    <source>
        <dbReference type="SAM" id="Phobius"/>
    </source>
</evidence>
<dbReference type="PANTHER" id="PTHR24249">
    <property type="entry name" value="HISTAMINE RECEPTOR-RELATED G-PROTEIN COUPLED RECEPTOR"/>
    <property type="match status" value="1"/>
</dbReference>
<gene>
    <name evidence="11" type="ORF">DPMN_113079</name>
</gene>
<dbReference type="PROSITE" id="PS50262">
    <property type="entry name" value="G_PROTEIN_RECEP_F1_2"/>
    <property type="match status" value="1"/>
</dbReference>
<sequence length="384" mass="43146">MAMEQANVSDQTRNTSLDRIENEGSSDVSFVFSTLCTTFSMLILLCDVAAVIILSQCKRIPYQCRYLSLNFIVSDGISCLSFLICQILIFRNGTASTFMANIRVVSVGASLIINMLSVACLSAERAFVLLANLAYSRIVTRCRVVIVAASAWVLVCITVPSITVYGFEGTCNGHLHGCDLWEATRPARLYMMSLVLLAEVCVVCSYFIIHRIAMRHMRAIAALRSSFVNASMNKVGNMSGRQFSTTKAIVKIVLVFIVLHSFIVIHLIVHETSFENRNTPARIFFYAFAYLCIQANSFLSLRLYFATFKECKLKLYVILSKIYPAFEVKTEELRRDVYNIVVTTELSPNRQPFAVATDLNVYGCMSYERQNNVYAADKYVEELA</sequence>
<dbReference type="InterPro" id="IPR050569">
    <property type="entry name" value="TAAR"/>
</dbReference>
<accession>A0A9D4KGU4</accession>
<evidence type="ECO:0000256" key="7">
    <source>
        <dbReference type="ARBA" id="ARBA00023170"/>
    </source>
</evidence>
<reference evidence="11" key="2">
    <citation type="submission" date="2020-11" db="EMBL/GenBank/DDBJ databases">
        <authorList>
            <person name="McCartney M.A."/>
            <person name="Auch B."/>
            <person name="Kono T."/>
            <person name="Mallez S."/>
            <person name="Becker A."/>
            <person name="Gohl D.M."/>
            <person name="Silverstein K.A.T."/>
            <person name="Koren S."/>
            <person name="Bechman K.B."/>
            <person name="Herman A."/>
            <person name="Abrahante J.E."/>
            <person name="Garbe J."/>
        </authorList>
    </citation>
    <scope>NUCLEOTIDE SEQUENCE</scope>
    <source>
        <strain evidence="11">Duluth1</strain>
        <tissue evidence="11">Whole animal</tissue>
    </source>
</reference>
<proteinExistence type="predicted"/>
<reference evidence="11" key="1">
    <citation type="journal article" date="2019" name="bioRxiv">
        <title>The Genome of the Zebra Mussel, Dreissena polymorpha: A Resource for Invasive Species Research.</title>
        <authorList>
            <person name="McCartney M.A."/>
            <person name="Auch B."/>
            <person name="Kono T."/>
            <person name="Mallez S."/>
            <person name="Zhang Y."/>
            <person name="Obille A."/>
            <person name="Becker A."/>
            <person name="Abrahante J.E."/>
            <person name="Garbe J."/>
            <person name="Badalamenti J.P."/>
            <person name="Herman A."/>
            <person name="Mangelson H."/>
            <person name="Liachko I."/>
            <person name="Sullivan S."/>
            <person name="Sone E.D."/>
            <person name="Koren S."/>
            <person name="Silverstein K.A.T."/>
            <person name="Beckman K.B."/>
            <person name="Gohl D.M."/>
        </authorList>
    </citation>
    <scope>NUCLEOTIDE SEQUENCE</scope>
    <source>
        <strain evidence="11">Duluth1</strain>
        <tissue evidence="11">Whole animal</tissue>
    </source>
</reference>
<keyword evidence="5" id="KW-0297">G-protein coupled receptor</keyword>